<accession>A0A6A5W3A7</accession>
<name>A0A6A5W3A7_9PLEO</name>
<keyword evidence="2" id="KW-1185">Reference proteome</keyword>
<evidence type="ECO:0000313" key="1">
    <source>
        <dbReference type="EMBL" id="KAF1995414.1"/>
    </source>
</evidence>
<gene>
    <name evidence="1" type="ORF">P154DRAFT_538785</name>
</gene>
<dbReference type="AlphaFoldDB" id="A0A6A5W3A7"/>
<dbReference type="EMBL" id="ML977639">
    <property type="protein sequence ID" value="KAF1995414.1"/>
    <property type="molecule type" value="Genomic_DNA"/>
</dbReference>
<dbReference type="Proteomes" id="UP000799779">
    <property type="component" value="Unassembled WGS sequence"/>
</dbReference>
<evidence type="ECO:0000313" key="2">
    <source>
        <dbReference type="Proteomes" id="UP000799779"/>
    </source>
</evidence>
<reference evidence="1" key="1">
    <citation type="journal article" date="2020" name="Stud. Mycol.">
        <title>101 Dothideomycetes genomes: a test case for predicting lifestyles and emergence of pathogens.</title>
        <authorList>
            <person name="Haridas S."/>
            <person name="Albert R."/>
            <person name="Binder M."/>
            <person name="Bloem J."/>
            <person name="Labutti K."/>
            <person name="Salamov A."/>
            <person name="Andreopoulos B."/>
            <person name="Baker S."/>
            <person name="Barry K."/>
            <person name="Bills G."/>
            <person name="Bluhm B."/>
            <person name="Cannon C."/>
            <person name="Castanera R."/>
            <person name="Culley D."/>
            <person name="Daum C."/>
            <person name="Ezra D."/>
            <person name="Gonzalez J."/>
            <person name="Henrissat B."/>
            <person name="Kuo A."/>
            <person name="Liang C."/>
            <person name="Lipzen A."/>
            <person name="Lutzoni F."/>
            <person name="Magnuson J."/>
            <person name="Mondo S."/>
            <person name="Nolan M."/>
            <person name="Ohm R."/>
            <person name="Pangilinan J."/>
            <person name="Park H.-J."/>
            <person name="Ramirez L."/>
            <person name="Alfaro M."/>
            <person name="Sun H."/>
            <person name="Tritt A."/>
            <person name="Yoshinaga Y."/>
            <person name="Zwiers L.-H."/>
            <person name="Turgeon B."/>
            <person name="Goodwin S."/>
            <person name="Spatafora J."/>
            <person name="Crous P."/>
            <person name="Grigoriev I."/>
        </authorList>
    </citation>
    <scope>NUCLEOTIDE SEQUENCE</scope>
    <source>
        <strain evidence="1">CBS 123094</strain>
    </source>
</reference>
<protein>
    <submittedName>
        <fullName evidence="1">Uncharacterized protein</fullName>
    </submittedName>
</protein>
<organism evidence="1 2">
    <name type="scientific">Amniculicola lignicola CBS 123094</name>
    <dbReference type="NCBI Taxonomy" id="1392246"/>
    <lineage>
        <taxon>Eukaryota</taxon>
        <taxon>Fungi</taxon>
        <taxon>Dikarya</taxon>
        <taxon>Ascomycota</taxon>
        <taxon>Pezizomycotina</taxon>
        <taxon>Dothideomycetes</taxon>
        <taxon>Pleosporomycetidae</taxon>
        <taxon>Pleosporales</taxon>
        <taxon>Amniculicolaceae</taxon>
        <taxon>Amniculicola</taxon>
    </lineage>
</organism>
<proteinExistence type="predicted"/>
<sequence>MTHQEGKANDGDVTLQILQQGLTQFDSLRAEDVNSEWATFPPVDISCHAVGFGTLKAYRPAAYWEHKSSSKFRPLPIDAIGDTPGLIISQLLGGQLAISHRGRGGQTCPASLVVEISSEYREREVGATQNFRTARWSIANSPCLPVLAGNHRDADGQGVPFVLSLGITHRTESVLSHHSAPAVVERPDGAVLEPWGSKLQMPGGIEKFADHTGLGGSTSASTSLWELRIPGFPNLHTLDRGLQFMDAVADIAIDLCLVLVQSAGHDPFGKSTPAQETSWIKVAGHWG</sequence>